<dbReference type="Ensembl" id="ENSLLET00000042734.1">
    <property type="protein sequence ID" value="ENSLLEP00000041077.1"/>
    <property type="gene ID" value="ENSLLEG00000026132.1"/>
</dbReference>
<comment type="domain">
    <text evidence="7">The DHHC domain is required for palmitoyltransferase activity.</text>
</comment>
<sequence>CSCFIFHLVKPLLCWRSAQYNMDLNVPKRWQRKNGWQRPLTPRQIILLVTFVFGAVAGFGIFLPVIPGLLQTVGYVCLTVLYVWGFISYVLAVSINPSSGGKQNSMWNPVKCVWDSKTRCCRVGRHESDRGINFFCNTCNKLVEHHDHHCEWLNTCIGGRNYRFFVNTIVSGFLIALQISVMAWYIISVCYIQPRLRGAGTIAEISTTILMARGKSLPILPGELAAIVILVIATVSAAIYTLVFAFLGFLITFHIYLYCIGMSTSECIFAGREMTMHDEDNYDVEAVESELSDTDFETILDNSQANAQVIALMDNFQSRSRQAIAALNGLTQS</sequence>
<evidence type="ECO:0000256" key="4">
    <source>
        <dbReference type="ARBA" id="ARBA00022989"/>
    </source>
</evidence>
<evidence type="ECO:0000313" key="10">
    <source>
        <dbReference type="Proteomes" id="UP000694569"/>
    </source>
</evidence>
<evidence type="ECO:0000259" key="8">
    <source>
        <dbReference type="Pfam" id="PF01529"/>
    </source>
</evidence>
<keyword evidence="10" id="KW-1185">Reference proteome</keyword>
<dbReference type="InterPro" id="IPR039859">
    <property type="entry name" value="PFA4/ZDH16/20/ERF2-like"/>
</dbReference>
<dbReference type="GO" id="GO:0005783">
    <property type="term" value="C:endoplasmic reticulum"/>
    <property type="evidence" value="ECO:0007669"/>
    <property type="project" value="TreeGrafter"/>
</dbReference>
<name>A0A8C5WIS8_9ANUR</name>
<feature type="transmembrane region" description="Helical" evidence="7">
    <location>
        <begin position="164"/>
        <end position="187"/>
    </location>
</feature>
<keyword evidence="2 7" id="KW-0808">Transferase</keyword>
<comment type="similarity">
    <text evidence="7">Belongs to the DHHC palmitoyltransferase family.</text>
</comment>
<feature type="transmembrane region" description="Helical" evidence="7">
    <location>
        <begin position="72"/>
        <end position="95"/>
    </location>
</feature>
<evidence type="ECO:0000256" key="6">
    <source>
        <dbReference type="ARBA" id="ARBA00023315"/>
    </source>
</evidence>
<dbReference type="PROSITE" id="PS50216">
    <property type="entry name" value="DHHC"/>
    <property type="match status" value="1"/>
</dbReference>
<dbReference type="GO" id="GO:0019706">
    <property type="term" value="F:protein-cysteine S-palmitoyltransferase activity"/>
    <property type="evidence" value="ECO:0007669"/>
    <property type="project" value="UniProtKB-EC"/>
</dbReference>
<evidence type="ECO:0000256" key="5">
    <source>
        <dbReference type="ARBA" id="ARBA00023136"/>
    </source>
</evidence>
<feature type="transmembrane region" description="Helical" evidence="7">
    <location>
        <begin position="224"/>
        <end position="257"/>
    </location>
</feature>
<dbReference type="GO" id="GO:0016020">
    <property type="term" value="C:membrane"/>
    <property type="evidence" value="ECO:0007669"/>
    <property type="project" value="UniProtKB-SubCell"/>
</dbReference>
<dbReference type="PANTHER" id="PTHR22883">
    <property type="entry name" value="ZINC FINGER DHHC DOMAIN CONTAINING PROTEIN"/>
    <property type="match status" value="1"/>
</dbReference>
<dbReference type="AlphaFoldDB" id="A0A8C5WIS8"/>
<dbReference type="GeneTree" id="ENSGT00940000169903"/>
<dbReference type="GO" id="GO:0005794">
    <property type="term" value="C:Golgi apparatus"/>
    <property type="evidence" value="ECO:0007669"/>
    <property type="project" value="TreeGrafter"/>
</dbReference>
<accession>A0A8C5WIS8</accession>
<dbReference type="EC" id="2.3.1.225" evidence="7"/>
<proteinExistence type="inferred from homology"/>
<keyword evidence="6 7" id="KW-0012">Acyltransferase</keyword>
<evidence type="ECO:0000313" key="9">
    <source>
        <dbReference type="Ensembl" id="ENSLLEP00000041077.1"/>
    </source>
</evidence>
<evidence type="ECO:0000256" key="2">
    <source>
        <dbReference type="ARBA" id="ARBA00022679"/>
    </source>
</evidence>
<evidence type="ECO:0000256" key="7">
    <source>
        <dbReference type="RuleBase" id="RU079119"/>
    </source>
</evidence>
<reference evidence="9" key="2">
    <citation type="submission" date="2025-09" db="UniProtKB">
        <authorList>
            <consortium name="Ensembl"/>
        </authorList>
    </citation>
    <scope>IDENTIFICATION</scope>
</reference>
<reference evidence="9" key="1">
    <citation type="submission" date="2025-08" db="UniProtKB">
        <authorList>
            <consortium name="Ensembl"/>
        </authorList>
    </citation>
    <scope>IDENTIFICATION</scope>
</reference>
<evidence type="ECO:0000256" key="1">
    <source>
        <dbReference type="ARBA" id="ARBA00004141"/>
    </source>
</evidence>
<dbReference type="OrthoDB" id="4096362at2759"/>
<keyword evidence="4 7" id="KW-1133">Transmembrane helix</keyword>
<feature type="transmembrane region" description="Helical" evidence="7">
    <location>
        <begin position="45"/>
        <end position="66"/>
    </location>
</feature>
<keyword evidence="5 7" id="KW-0472">Membrane</keyword>
<protein>
    <recommendedName>
        <fullName evidence="7">Palmitoyltransferase</fullName>
        <ecNumber evidence="7">2.3.1.225</ecNumber>
    </recommendedName>
</protein>
<dbReference type="InterPro" id="IPR001594">
    <property type="entry name" value="Palmitoyltrfase_DHHC"/>
</dbReference>
<comment type="catalytic activity">
    <reaction evidence="7">
        <text>L-cysteinyl-[protein] + hexadecanoyl-CoA = S-hexadecanoyl-L-cysteinyl-[protein] + CoA</text>
        <dbReference type="Rhea" id="RHEA:36683"/>
        <dbReference type="Rhea" id="RHEA-COMP:10131"/>
        <dbReference type="Rhea" id="RHEA-COMP:11032"/>
        <dbReference type="ChEBI" id="CHEBI:29950"/>
        <dbReference type="ChEBI" id="CHEBI:57287"/>
        <dbReference type="ChEBI" id="CHEBI:57379"/>
        <dbReference type="ChEBI" id="CHEBI:74151"/>
        <dbReference type="EC" id="2.3.1.225"/>
    </reaction>
</comment>
<feature type="domain" description="Palmitoyltransferase DHHC" evidence="8">
    <location>
        <begin position="135"/>
        <end position="266"/>
    </location>
</feature>
<evidence type="ECO:0000256" key="3">
    <source>
        <dbReference type="ARBA" id="ARBA00022692"/>
    </source>
</evidence>
<dbReference type="PANTHER" id="PTHR22883:SF203">
    <property type="entry name" value="PALMITOYLTRANSFERASE"/>
    <property type="match status" value="1"/>
</dbReference>
<dbReference type="GO" id="GO:0006612">
    <property type="term" value="P:protein targeting to membrane"/>
    <property type="evidence" value="ECO:0007669"/>
    <property type="project" value="TreeGrafter"/>
</dbReference>
<organism evidence="9 10">
    <name type="scientific">Leptobrachium leishanense</name>
    <name type="common">Leishan spiny toad</name>
    <dbReference type="NCBI Taxonomy" id="445787"/>
    <lineage>
        <taxon>Eukaryota</taxon>
        <taxon>Metazoa</taxon>
        <taxon>Chordata</taxon>
        <taxon>Craniata</taxon>
        <taxon>Vertebrata</taxon>
        <taxon>Euteleostomi</taxon>
        <taxon>Amphibia</taxon>
        <taxon>Batrachia</taxon>
        <taxon>Anura</taxon>
        <taxon>Pelobatoidea</taxon>
        <taxon>Megophryidae</taxon>
        <taxon>Leptobrachium</taxon>
    </lineage>
</organism>
<dbReference type="Proteomes" id="UP000694569">
    <property type="component" value="Unplaced"/>
</dbReference>
<dbReference type="Pfam" id="PF01529">
    <property type="entry name" value="DHHC"/>
    <property type="match status" value="1"/>
</dbReference>
<comment type="subcellular location">
    <subcellularLocation>
        <location evidence="1">Membrane</location>
        <topology evidence="1">Multi-pass membrane protein</topology>
    </subcellularLocation>
</comment>
<keyword evidence="3 7" id="KW-0812">Transmembrane</keyword>